<dbReference type="EMBL" id="JAIWYP010000004">
    <property type="protein sequence ID" value="KAH3835317.1"/>
    <property type="molecule type" value="Genomic_DNA"/>
</dbReference>
<keyword evidence="4" id="KW-1185">Reference proteome</keyword>
<feature type="transmembrane region" description="Helical" evidence="1">
    <location>
        <begin position="31"/>
        <end position="54"/>
    </location>
</feature>
<keyword evidence="1" id="KW-0472">Membrane</keyword>
<dbReference type="Proteomes" id="UP000828390">
    <property type="component" value="Unassembled WGS sequence"/>
</dbReference>
<dbReference type="EMBL" id="JAIWYP010000004">
    <property type="protein sequence ID" value="KAH3835243.1"/>
    <property type="molecule type" value="Genomic_DNA"/>
</dbReference>
<protein>
    <submittedName>
        <fullName evidence="2">Uncharacterized protein</fullName>
    </submittedName>
</protein>
<reference evidence="2" key="2">
    <citation type="submission" date="2020-11" db="EMBL/GenBank/DDBJ databases">
        <authorList>
            <person name="McCartney M.A."/>
            <person name="Auch B."/>
            <person name="Kono T."/>
            <person name="Mallez S."/>
            <person name="Becker A."/>
            <person name="Gohl D.M."/>
            <person name="Silverstein K.A.T."/>
            <person name="Koren S."/>
            <person name="Bechman K.B."/>
            <person name="Herman A."/>
            <person name="Abrahante J.E."/>
            <person name="Garbe J."/>
        </authorList>
    </citation>
    <scope>NUCLEOTIDE SEQUENCE</scope>
    <source>
        <strain evidence="2">Duluth1</strain>
        <tissue evidence="2">Whole animal</tissue>
    </source>
</reference>
<name>A0A9D4QL60_DREPO</name>
<evidence type="ECO:0000313" key="4">
    <source>
        <dbReference type="Proteomes" id="UP000828390"/>
    </source>
</evidence>
<reference evidence="2" key="1">
    <citation type="journal article" date="2019" name="bioRxiv">
        <title>The Genome of the Zebra Mussel, Dreissena polymorpha: A Resource for Invasive Species Research.</title>
        <authorList>
            <person name="McCartney M.A."/>
            <person name="Auch B."/>
            <person name="Kono T."/>
            <person name="Mallez S."/>
            <person name="Zhang Y."/>
            <person name="Obille A."/>
            <person name="Becker A."/>
            <person name="Abrahante J.E."/>
            <person name="Garbe J."/>
            <person name="Badalamenti J.P."/>
            <person name="Herman A."/>
            <person name="Mangelson H."/>
            <person name="Liachko I."/>
            <person name="Sullivan S."/>
            <person name="Sone E.D."/>
            <person name="Koren S."/>
            <person name="Silverstein K.A.T."/>
            <person name="Beckman K.B."/>
            <person name="Gohl D.M."/>
        </authorList>
    </citation>
    <scope>NUCLEOTIDE SEQUENCE</scope>
    <source>
        <strain evidence="2">Duluth1</strain>
        <tissue evidence="2">Whole animal</tissue>
    </source>
</reference>
<accession>A0A9D4QL60</accession>
<evidence type="ECO:0000256" key="1">
    <source>
        <dbReference type="SAM" id="Phobius"/>
    </source>
</evidence>
<comment type="caution">
    <text evidence="2">The sequence shown here is derived from an EMBL/GenBank/DDBJ whole genome shotgun (WGS) entry which is preliminary data.</text>
</comment>
<keyword evidence="1" id="KW-1133">Transmembrane helix</keyword>
<gene>
    <name evidence="2" type="ORF">DPMN_108591</name>
    <name evidence="3" type="ORF">DPMN_108668</name>
</gene>
<dbReference type="AlphaFoldDB" id="A0A9D4QL60"/>
<proteinExistence type="predicted"/>
<evidence type="ECO:0000313" key="3">
    <source>
        <dbReference type="EMBL" id="KAH3835317.1"/>
    </source>
</evidence>
<keyword evidence="1" id="KW-0812">Transmembrane</keyword>
<evidence type="ECO:0000313" key="2">
    <source>
        <dbReference type="EMBL" id="KAH3835243.1"/>
    </source>
</evidence>
<organism evidence="2 4">
    <name type="scientific">Dreissena polymorpha</name>
    <name type="common">Zebra mussel</name>
    <name type="synonym">Mytilus polymorpha</name>
    <dbReference type="NCBI Taxonomy" id="45954"/>
    <lineage>
        <taxon>Eukaryota</taxon>
        <taxon>Metazoa</taxon>
        <taxon>Spiralia</taxon>
        <taxon>Lophotrochozoa</taxon>
        <taxon>Mollusca</taxon>
        <taxon>Bivalvia</taxon>
        <taxon>Autobranchia</taxon>
        <taxon>Heteroconchia</taxon>
        <taxon>Euheterodonta</taxon>
        <taxon>Imparidentia</taxon>
        <taxon>Neoheterodontei</taxon>
        <taxon>Myida</taxon>
        <taxon>Dreissenoidea</taxon>
        <taxon>Dreissenidae</taxon>
        <taxon>Dreissena</taxon>
    </lineage>
</organism>
<sequence length="56" mass="5919">MDPDQSGVSQASTTPMAPGACLWMTTEKVHIVPMLCACSQITVSTTFCVIAVCLSR</sequence>